<proteinExistence type="predicted"/>
<dbReference type="SMART" id="SM00312">
    <property type="entry name" value="PX"/>
    <property type="match status" value="1"/>
</dbReference>
<dbReference type="PANTHER" id="PTHR22999:SF28">
    <property type="entry name" value="PHOX (PX) DOMAIN-CONTAINING PROTEIN"/>
    <property type="match status" value="1"/>
</dbReference>
<gene>
    <name evidence="5" type="ORF">CKAN_00166200</name>
</gene>
<dbReference type="Proteomes" id="UP000283530">
    <property type="component" value="Unassembled WGS sequence"/>
</dbReference>
<comment type="caution">
    <text evidence="5">The sequence shown here is derived from an EMBL/GenBank/DDBJ whole genome shotgun (WGS) entry which is preliminary data.</text>
</comment>
<comment type="subcellular location">
    <subcellularLocation>
        <location evidence="1">Cytoplasm</location>
    </subcellularLocation>
</comment>
<evidence type="ECO:0000313" key="5">
    <source>
        <dbReference type="EMBL" id="RWR73385.1"/>
    </source>
</evidence>
<evidence type="ECO:0000256" key="1">
    <source>
        <dbReference type="ARBA" id="ARBA00004496"/>
    </source>
</evidence>
<dbReference type="Gene3D" id="3.30.1520.10">
    <property type="entry name" value="Phox-like domain"/>
    <property type="match status" value="1"/>
</dbReference>
<dbReference type="InterPro" id="IPR051837">
    <property type="entry name" value="SortingNexin/PXDomain-PKLike"/>
</dbReference>
<dbReference type="InterPro" id="IPR001683">
    <property type="entry name" value="PX_dom"/>
</dbReference>
<feature type="compositionally biased region" description="Low complexity" evidence="3">
    <location>
        <begin position="677"/>
        <end position="687"/>
    </location>
</feature>
<keyword evidence="2" id="KW-0963">Cytoplasm</keyword>
<reference evidence="5 6" key="1">
    <citation type="journal article" date="2019" name="Nat. Plants">
        <title>Stout camphor tree genome fills gaps in understanding of flowering plant genome evolution.</title>
        <authorList>
            <person name="Chaw S.M."/>
            <person name="Liu Y.C."/>
            <person name="Wu Y.W."/>
            <person name="Wang H.Y."/>
            <person name="Lin C.I."/>
            <person name="Wu C.S."/>
            <person name="Ke H.M."/>
            <person name="Chang L.Y."/>
            <person name="Hsu C.Y."/>
            <person name="Yang H.T."/>
            <person name="Sudianto E."/>
            <person name="Hsu M.H."/>
            <person name="Wu K.P."/>
            <person name="Wang L.N."/>
            <person name="Leebens-Mack J.H."/>
            <person name="Tsai I.J."/>
        </authorList>
    </citation>
    <scope>NUCLEOTIDE SEQUENCE [LARGE SCALE GENOMIC DNA]</scope>
    <source>
        <strain evidence="6">cv. Chaw 1501</strain>
        <tissue evidence="5">Young leaves</tissue>
    </source>
</reference>
<evidence type="ECO:0000256" key="2">
    <source>
        <dbReference type="ARBA" id="ARBA00022490"/>
    </source>
</evidence>
<keyword evidence="6" id="KW-1185">Reference proteome</keyword>
<evidence type="ECO:0000256" key="3">
    <source>
        <dbReference type="SAM" id="MobiDB-lite"/>
    </source>
</evidence>
<dbReference type="InterPro" id="IPR036871">
    <property type="entry name" value="PX_dom_sf"/>
</dbReference>
<feature type="region of interest" description="Disordered" evidence="3">
    <location>
        <begin position="666"/>
        <end position="696"/>
    </location>
</feature>
<evidence type="ECO:0000313" key="6">
    <source>
        <dbReference type="Proteomes" id="UP000283530"/>
    </source>
</evidence>
<feature type="region of interest" description="Disordered" evidence="3">
    <location>
        <begin position="162"/>
        <end position="249"/>
    </location>
</feature>
<feature type="compositionally biased region" description="Basic and acidic residues" evidence="3">
    <location>
        <begin position="520"/>
        <end position="540"/>
    </location>
</feature>
<organism evidence="5 6">
    <name type="scientific">Cinnamomum micranthum f. kanehirae</name>
    <dbReference type="NCBI Taxonomy" id="337451"/>
    <lineage>
        <taxon>Eukaryota</taxon>
        <taxon>Viridiplantae</taxon>
        <taxon>Streptophyta</taxon>
        <taxon>Embryophyta</taxon>
        <taxon>Tracheophyta</taxon>
        <taxon>Spermatophyta</taxon>
        <taxon>Magnoliopsida</taxon>
        <taxon>Magnoliidae</taxon>
        <taxon>Laurales</taxon>
        <taxon>Lauraceae</taxon>
        <taxon>Cinnamomum</taxon>
    </lineage>
</organism>
<feature type="compositionally biased region" description="Polar residues" evidence="3">
    <location>
        <begin position="1"/>
        <end position="21"/>
    </location>
</feature>
<dbReference type="GO" id="GO:0016020">
    <property type="term" value="C:membrane"/>
    <property type="evidence" value="ECO:0007669"/>
    <property type="project" value="UniProtKB-ARBA"/>
</dbReference>
<feature type="region of interest" description="Disordered" evidence="3">
    <location>
        <begin position="1"/>
        <end position="32"/>
    </location>
</feature>
<dbReference type="OrthoDB" id="120967at2759"/>
<dbReference type="PANTHER" id="PTHR22999">
    <property type="entry name" value="PX SERINE/THREONINE KINASE PXK"/>
    <property type="match status" value="1"/>
</dbReference>
<dbReference type="GO" id="GO:0005768">
    <property type="term" value="C:endosome"/>
    <property type="evidence" value="ECO:0007669"/>
    <property type="project" value="UniProtKB-ARBA"/>
</dbReference>
<feature type="domain" description="PX" evidence="4">
    <location>
        <begin position="328"/>
        <end position="440"/>
    </location>
</feature>
<accession>A0A443N4E8</accession>
<sequence>MNPLPSDSQPLHSRGSLPSDSQIDDGKTVLAPRPVGEWGQMLDFISHRKTQALAPEHFENMWTKGRNYKKKEGANESVKQVVQNSQVGSSQTMAHLKVSSKHNIIDGSVKADVSARSTVYPQHRDPLVVGNSQSYIDGNISAHNPGTSYQEKTEHDLMHLEEDESLQSESSYESEDDENSNVTGLDSPGTKVWDSKNNRNAAVSHIRHPLENSEGNLTRKSGKGPIRYQRLSLSQSGRKRSRPSRQKAHVWQEVERTTFLSGDGQDILNASKCDTKAEESSDDFDLETWGRVHSGAAASSSAPSISLSDSCNSPIKSYGNNVLADSFLELRCEVLGANVVKSGSRTFAVYSISVTDANNNSWSIKRRFRHFEELHRRLKEFPQYNLSLPPKHFLSSGLDVSVVQERCKLLDTYLKKLLQIPIVSGSIEVWDFLSVDSQTYVFSNSLSIIETLSVNLDDKPYERSPKIQSSMMAINEQSFSQGEHFGIKSKETALQMKQNCVLDDLKSTKQGTKHFAKKNVGKESENLVEDHSGSDSDGRQKMNASSFIKSAKPLKVAEGGPDGTEDTSRLLTDAAADPTLPNEWVPPNLSVPLLDLVDVIFQLQDGGWIRRQAFWIAKQVLQLGMGDAFDDWLIEKIQLLRKGSVIASIIKRVEQILWPDGIFITKHPKRQRPPPSRSQSQNSPGSQLASSKMEVERRSEKVDNLLTNEQEQEAIRRANFVRELMIDNAPAALVGLVGRKEYERSAKDIYFFLQSPVCLKQLAFDLLELLLLSAFPELDDVVKQCHDEMDRFGEFETN</sequence>
<evidence type="ECO:0000259" key="4">
    <source>
        <dbReference type="PROSITE" id="PS50195"/>
    </source>
</evidence>
<protein>
    <submittedName>
        <fullName evidence="5">Phox domain-containing protein</fullName>
    </submittedName>
</protein>
<dbReference type="STRING" id="337451.A0A443N4E8"/>
<feature type="region of interest" description="Disordered" evidence="3">
    <location>
        <begin position="512"/>
        <end position="541"/>
    </location>
</feature>
<dbReference type="SUPFAM" id="SSF64268">
    <property type="entry name" value="PX domain"/>
    <property type="match status" value="1"/>
</dbReference>
<feature type="compositionally biased region" description="Acidic residues" evidence="3">
    <location>
        <begin position="162"/>
        <end position="179"/>
    </location>
</feature>
<feature type="compositionally biased region" description="Basic residues" evidence="3">
    <location>
        <begin position="237"/>
        <end position="248"/>
    </location>
</feature>
<dbReference type="Pfam" id="PF08628">
    <property type="entry name" value="Nexin_C"/>
    <property type="match status" value="1"/>
</dbReference>
<dbReference type="Pfam" id="PF00787">
    <property type="entry name" value="PX"/>
    <property type="match status" value="1"/>
</dbReference>
<dbReference type="GO" id="GO:0035091">
    <property type="term" value="F:phosphatidylinositol binding"/>
    <property type="evidence" value="ECO:0007669"/>
    <property type="project" value="InterPro"/>
</dbReference>
<dbReference type="AlphaFoldDB" id="A0A443N4E8"/>
<dbReference type="EMBL" id="QPKB01000001">
    <property type="protein sequence ID" value="RWR73385.1"/>
    <property type="molecule type" value="Genomic_DNA"/>
</dbReference>
<dbReference type="PROSITE" id="PS50195">
    <property type="entry name" value="PX"/>
    <property type="match status" value="1"/>
</dbReference>
<dbReference type="InterPro" id="IPR013937">
    <property type="entry name" value="Sorting_nexin_C"/>
</dbReference>
<name>A0A443N4E8_9MAGN</name>